<dbReference type="NCBIfam" id="NF047593">
    <property type="entry name" value="IS66_ISAeme5_TnpA"/>
    <property type="match status" value="1"/>
</dbReference>
<proteinExistence type="predicted"/>
<reference evidence="1 2" key="1">
    <citation type="submission" date="2019-01" db="EMBL/GenBank/DDBJ databases">
        <title>Flavobacterium sp. nov. isolated from arctic soil.</title>
        <authorList>
            <person name="Kim D.-U."/>
        </authorList>
    </citation>
    <scope>NUCLEOTIDE SEQUENCE [LARGE SCALE GENOMIC DNA]</scope>
    <source>
        <strain evidence="1 2">Kopri-42</strain>
    </source>
</reference>
<keyword evidence="2" id="KW-1185">Reference proteome</keyword>
<dbReference type="AlphaFoldDB" id="A0A482THL9"/>
<organism evidence="1 2">
    <name type="scientific">Flavobacterium petrolei</name>
    <dbReference type="NCBI Taxonomy" id="2259594"/>
    <lineage>
        <taxon>Bacteria</taxon>
        <taxon>Pseudomonadati</taxon>
        <taxon>Bacteroidota</taxon>
        <taxon>Flavobacteriia</taxon>
        <taxon>Flavobacteriales</taxon>
        <taxon>Flavobacteriaceae</taxon>
        <taxon>Flavobacterium</taxon>
    </lineage>
</organism>
<evidence type="ECO:0000313" key="2">
    <source>
        <dbReference type="Proteomes" id="UP000253235"/>
    </source>
</evidence>
<accession>A0A482THL9</accession>
<dbReference type="OrthoDB" id="671208at2"/>
<evidence type="ECO:0008006" key="3">
    <source>
        <dbReference type="Google" id="ProtNLM"/>
    </source>
</evidence>
<dbReference type="RefSeq" id="WP_113667234.1">
    <property type="nucleotide sequence ID" value="NZ_QNVY02000009.1"/>
</dbReference>
<protein>
    <recommendedName>
        <fullName evidence="3">IS66 family insertion sequence element accessory protein TnpB</fullName>
    </recommendedName>
</protein>
<name>A0A482THL9_9FLAO</name>
<dbReference type="EMBL" id="QNVY02000009">
    <property type="protein sequence ID" value="RYJ50587.1"/>
    <property type="molecule type" value="Genomic_DNA"/>
</dbReference>
<comment type="caution">
    <text evidence="1">The sequence shown here is derived from an EMBL/GenBank/DDBJ whole genome shotgun (WGS) entry which is preliminary data.</text>
</comment>
<gene>
    <name evidence="1" type="ORF">DR871_016160</name>
</gene>
<evidence type="ECO:0000313" key="1">
    <source>
        <dbReference type="EMBL" id="RYJ50587.1"/>
    </source>
</evidence>
<dbReference type="Proteomes" id="UP000253235">
    <property type="component" value="Unassembled WGS sequence"/>
</dbReference>
<sequence>MDKKEYMLSQVEAWKQSGISQQTFCDKSGIKLGTFSYWVRISKQQDDLAGGFIELANPSIDLKSRYEIVYPNGVILKVQNTDLKEIFSLVNLY</sequence>